<accession>A0A0C1Y155</accession>
<name>A0A0C1Y155_9CYAN</name>
<sequence>MARSLDQIATDLAKLDASTQALDQTLQTVYQSYLGIIGQAVKRQLILAAYHLCTQAYPEEFIELTVAQREKLQTGLRQLAAQGQTQITQLGQVSNLTDLAAQLEEAVVAKYEALGSNSDDDDHPPATSDDSSLLTDVSSPPETSTVESADSSSSMAQEALSTEADSTADAATEKAKQANFDTASEEAAVILQRLSTQLSLFSILEAEPLTPVSLAKRHVLLERHLRAILRTLSSLANHLLKQANVLPDLPDMVIAAATEAEGDSSGPSQPNLVSVLIEMADRRSDLSDDEDDVIEEDDAFDEDDDEPEHEMTHLVAINLRLADVEFADAQAALWRGRLQETLHKLKRLGRRYRTLRQEQARAEAEHAWRAIWFED</sequence>
<dbReference type="EMBL" id="JTHE02000003">
    <property type="protein sequence ID" value="NEV66578.1"/>
    <property type="molecule type" value="Genomic_DNA"/>
</dbReference>
<protein>
    <submittedName>
        <fullName evidence="3">Uncharacterized protein</fullName>
    </submittedName>
</protein>
<feature type="region of interest" description="Disordered" evidence="2">
    <location>
        <begin position="283"/>
        <end position="307"/>
    </location>
</feature>
<reference evidence="3" key="3">
    <citation type="submission" date="2020-02" db="EMBL/GenBank/DDBJ databases">
        <authorList>
            <person name="Sarangi A.N."/>
            <person name="Ghosh S."/>
            <person name="Mukherjee M."/>
            <person name="Tripathy S."/>
        </authorList>
    </citation>
    <scope>NUCLEOTIDE SEQUENCE</scope>
    <source>
        <strain evidence="3">BDU141951</strain>
    </source>
</reference>
<organism evidence="3">
    <name type="scientific">Lyngbya confervoides BDU141951</name>
    <dbReference type="NCBI Taxonomy" id="1574623"/>
    <lineage>
        <taxon>Bacteria</taxon>
        <taxon>Bacillati</taxon>
        <taxon>Cyanobacteriota</taxon>
        <taxon>Cyanophyceae</taxon>
        <taxon>Oscillatoriophycideae</taxon>
        <taxon>Oscillatoriales</taxon>
        <taxon>Microcoleaceae</taxon>
        <taxon>Lyngbya</taxon>
    </lineage>
</organism>
<evidence type="ECO:0000256" key="1">
    <source>
        <dbReference type="SAM" id="Coils"/>
    </source>
</evidence>
<feature type="coiled-coil region" evidence="1">
    <location>
        <begin position="338"/>
        <end position="365"/>
    </location>
</feature>
<dbReference type="AlphaFoldDB" id="A0A0C1Y155"/>
<feature type="region of interest" description="Disordered" evidence="2">
    <location>
        <begin position="115"/>
        <end position="179"/>
    </location>
</feature>
<reference evidence="3" key="1">
    <citation type="submission" date="2014-11" db="EMBL/GenBank/DDBJ databases">
        <authorList>
            <person name="Malar M.C."/>
            <person name="Sen D."/>
            <person name="Tripathy S."/>
        </authorList>
    </citation>
    <scope>NUCLEOTIDE SEQUENCE</scope>
    <source>
        <strain evidence="3">BDU141951</strain>
    </source>
</reference>
<evidence type="ECO:0000256" key="2">
    <source>
        <dbReference type="SAM" id="MobiDB-lite"/>
    </source>
</evidence>
<evidence type="ECO:0000313" key="3">
    <source>
        <dbReference type="EMBL" id="NEV66578.1"/>
    </source>
</evidence>
<keyword evidence="1" id="KW-0175">Coiled coil</keyword>
<reference evidence="3" key="2">
    <citation type="journal article" date="2015" name="Genome Announc.">
        <title>Draft Genome Sequence of Filamentous Marine Cyanobacterium Lyngbya confervoides Strain BDU141951.</title>
        <authorList>
            <person name="Chandrababunaidu M.M."/>
            <person name="Sen D."/>
            <person name="Tripathy S."/>
        </authorList>
    </citation>
    <scope>NUCLEOTIDE SEQUENCE</scope>
    <source>
        <strain evidence="3">BDU141951</strain>
    </source>
</reference>
<proteinExistence type="predicted"/>
<feature type="compositionally biased region" description="Acidic residues" evidence="2">
    <location>
        <begin position="287"/>
        <end position="307"/>
    </location>
</feature>
<comment type="caution">
    <text evidence="3">The sequence shown here is derived from an EMBL/GenBank/DDBJ whole genome shotgun (WGS) entry which is preliminary data.</text>
</comment>
<gene>
    <name evidence="3" type="ORF">QQ91_005575</name>
</gene>
<feature type="compositionally biased region" description="Low complexity" evidence="2">
    <location>
        <begin position="125"/>
        <end position="170"/>
    </location>
</feature>